<gene>
    <name evidence="2" type="ORF">SAMN05444398_101857</name>
</gene>
<proteinExistence type="predicted"/>
<dbReference type="SMART" id="SM01126">
    <property type="entry name" value="DDE_Tnp_IS1595"/>
    <property type="match status" value="1"/>
</dbReference>
<dbReference type="PANTHER" id="PTHR47163">
    <property type="entry name" value="DDE_TNP_IS1595 DOMAIN-CONTAINING PROTEIN"/>
    <property type="match status" value="1"/>
</dbReference>
<dbReference type="AlphaFoldDB" id="A0A1M6YH71"/>
<dbReference type="InterPro" id="IPR024445">
    <property type="entry name" value="Tnp_ISXO2-like"/>
</dbReference>
<sequence>MAQKNRYLFRGRISERKFRDLLRLFALDITADKAAVLTGLHHNTVLALYRLLRLRMAALAEADCPFRGQVELDESYFGPIRTRGHRGRGNPRKVPVFGILERGGRVHCQIVKNCSKATLLAIIEGRVELSAEVVTDGFRSYDGLVEAGFTRHHRINKYWDREHPVYAENGVHINGIESFWSYAKRRHAKFNGLRRSSFPTFLKETEFRFNTRDQDLYKILLKSSRMKPLRR</sequence>
<dbReference type="EMBL" id="FRBR01000001">
    <property type="protein sequence ID" value="SHL17492.1"/>
    <property type="molecule type" value="Genomic_DNA"/>
</dbReference>
<evidence type="ECO:0000313" key="3">
    <source>
        <dbReference type="Proteomes" id="UP000183974"/>
    </source>
</evidence>
<dbReference type="Proteomes" id="UP000183974">
    <property type="component" value="Unassembled WGS sequence"/>
</dbReference>
<accession>A0A1M6YH71</accession>
<name>A0A1M6YH71_9RHOB</name>
<dbReference type="NCBIfam" id="NF033547">
    <property type="entry name" value="transpos_IS1595"/>
    <property type="match status" value="1"/>
</dbReference>
<dbReference type="RefSeq" id="WP_073033061.1">
    <property type="nucleotide sequence ID" value="NZ_BMLR01000001.1"/>
</dbReference>
<dbReference type="InterPro" id="IPR053164">
    <property type="entry name" value="IS1016-like_transposase"/>
</dbReference>
<feature type="domain" description="ISXO2-like transposase" evidence="1">
    <location>
        <begin position="65"/>
        <end position="210"/>
    </location>
</feature>
<dbReference type="OrthoDB" id="271821at2"/>
<keyword evidence="3" id="KW-1185">Reference proteome</keyword>
<reference evidence="2 3" key="1">
    <citation type="submission" date="2016-11" db="EMBL/GenBank/DDBJ databases">
        <authorList>
            <person name="Jaros S."/>
            <person name="Januszkiewicz K."/>
            <person name="Wedrychowicz H."/>
        </authorList>
    </citation>
    <scope>NUCLEOTIDE SEQUENCE [LARGE SCALE GENOMIC DNA]</scope>
    <source>
        <strain evidence="2 3">DSM 29589</strain>
    </source>
</reference>
<dbReference type="Pfam" id="PF12762">
    <property type="entry name" value="DDE_Tnp_IS1595"/>
    <property type="match status" value="1"/>
</dbReference>
<evidence type="ECO:0000313" key="2">
    <source>
        <dbReference type="EMBL" id="SHL17492.1"/>
    </source>
</evidence>
<organism evidence="2 3">
    <name type="scientific">Roseovarius pacificus</name>
    <dbReference type="NCBI Taxonomy" id="337701"/>
    <lineage>
        <taxon>Bacteria</taxon>
        <taxon>Pseudomonadati</taxon>
        <taxon>Pseudomonadota</taxon>
        <taxon>Alphaproteobacteria</taxon>
        <taxon>Rhodobacterales</taxon>
        <taxon>Roseobacteraceae</taxon>
        <taxon>Roseovarius</taxon>
    </lineage>
</organism>
<protein>
    <submittedName>
        <fullName evidence="2">Transposase and inactivated derivatives</fullName>
    </submittedName>
</protein>
<dbReference type="PANTHER" id="PTHR47163:SF2">
    <property type="entry name" value="SI:DKEY-17M8.2"/>
    <property type="match status" value="1"/>
</dbReference>
<evidence type="ECO:0000259" key="1">
    <source>
        <dbReference type="SMART" id="SM01126"/>
    </source>
</evidence>